<name>A0AA39WYN0_9PEZI</name>
<keyword evidence="1" id="KW-0175">Coiled coil</keyword>
<dbReference type="AlphaFoldDB" id="A0AA39WYN0"/>
<evidence type="ECO:0008006" key="5">
    <source>
        <dbReference type="Google" id="ProtNLM"/>
    </source>
</evidence>
<reference evidence="3" key="1">
    <citation type="submission" date="2023-06" db="EMBL/GenBank/DDBJ databases">
        <title>Genome-scale phylogeny and comparative genomics of the fungal order Sordariales.</title>
        <authorList>
            <consortium name="Lawrence Berkeley National Laboratory"/>
            <person name="Hensen N."/>
            <person name="Bonometti L."/>
            <person name="Westerberg I."/>
            <person name="Brannstrom I.O."/>
            <person name="Guillou S."/>
            <person name="Cros-Aarteil S."/>
            <person name="Calhoun S."/>
            <person name="Haridas S."/>
            <person name="Kuo A."/>
            <person name="Mondo S."/>
            <person name="Pangilinan J."/>
            <person name="Riley R."/>
            <person name="Labutti K."/>
            <person name="Andreopoulos B."/>
            <person name="Lipzen A."/>
            <person name="Chen C."/>
            <person name="Yanf M."/>
            <person name="Daum C."/>
            <person name="Ng V."/>
            <person name="Clum A."/>
            <person name="Steindorff A."/>
            <person name="Ohm R."/>
            <person name="Martin F."/>
            <person name="Silar P."/>
            <person name="Natvig D."/>
            <person name="Lalanne C."/>
            <person name="Gautier V."/>
            <person name="Ament-Velasquez S.L."/>
            <person name="Kruys A."/>
            <person name="Hutchinson M.I."/>
            <person name="Powell A.J."/>
            <person name="Barry K."/>
            <person name="Miller A.N."/>
            <person name="Grigoriev I.V."/>
            <person name="Debuchy R."/>
            <person name="Gladieux P."/>
            <person name="Thoren M.H."/>
            <person name="Johannesson H."/>
        </authorList>
    </citation>
    <scope>NUCLEOTIDE SEQUENCE</scope>
    <source>
        <strain evidence="3">CBS 606.72</strain>
    </source>
</reference>
<evidence type="ECO:0000313" key="3">
    <source>
        <dbReference type="EMBL" id="KAK0623757.1"/>
    </source>
</evidence>
<dbReference type="Proteomes" id="UP001175000">
    <property type="component" value="Unassembled WGS sequence"/>
</dbReference>
<organism evidence="3 4">
    <name type="scientific">Immersiella caudata</name>
    <dbReference type="NCBI Taxonomy" id="314043"/>
    <lineage>
        <taxon>Eukaryota</taxon>
        <taxon>Fungi</taxon>
        <taxon>Dikarya</taxon>
        <taxon>Ascomycota</taxon>
        <taxon>Pezizomycotina</taxon>
        <taxon>Sordariomycetes</taxon>
        <taxon>Sordariomycetidae</taxon>
        <taxon>Sordariales</taxon>
        <taxon>Lasiosphaeriaceae</taxon>
        <taxon>Immersiella</taxon>
    </lineage>
</organism>
<dbReference type="InterPro" id="IPR027417">
    <property type="entry name" value="P-loop_NTPase"/>
</dbReference>
<feature type="compositionally biased region" description="Basic and acidic residues" evidence="2">
    <location>
        <begin position="268"/>
        <end position="277"/>
    </location>
</feature>
<evidence type="ECO:0000256" key="1">
    <source>
        <dbReference type="SAM" id="Coils"/>
    </source>
</evidence>
<protein>
    <recommendedName>
        <fullName evidence="5">G domain-containing protein</fullName>
    </recommendedName>
</protein>
<dbReference type="Gene3D" id="3.40.50.300">
    <property type="entry name" value="P-loop containing nucleotide triphosphate hydrolases"/>
    <property type="match status" value="1"/>
</dbReference>
<evidence type="ECO:0000256" key="2">
    <source>
        <dbReference type="SAM" id="MobiDB-lite"/>
    </source>
</evidence>
<dbReference type="SUPFAM" id="SSF52540">
    <property type="entry name" value="P-loop containing nucleoside triphosphate hydrolases"/>
    <property type="match status" value="1"/>
</dbReference>
<sequence>MGMTGAGKSTFISRLKTSGNPIQIGHGLESKTADVAVYEARSPKNPRQRVLLADTPGFNDTVRSDTDVLRNIVTPLYELQKNGHHVLGVIYLQNIMNSRLAGTALKMLKVLQQFCGKENYGRIVFGTTMWEDAGYTPQGKLAACRRQEQLEREFWNDMFVGHGGVVEHVRDNRDSAGHVLNHFFEEFGRLKRPDRERPLLVFEEMINGKSLEQTGAYRSVYEEQRELRHRKERHLADLEEQLRQLDRSSNPLAYGFSHEVSNRLGQPSEKKQPEKGLRGSRFSMSKLWGKIRSSSPNRARDREADTGAITQPGTKTWMGSRLNLGGR</sequence>
<feature type="coiled-coil region" evidence="1">
    <location>
        <begin position="221"/>
        <end position="248"/>
    </location>
</feature>
<gene>
    <name evidence="3" type="ORF">B0T14DRAFT_565081</name>
</gene>
<accession>A0AA39WYN0</accession>
<keyword evidence="4" id="KW-1185">Reference proteome</keyword>
<comment type="caution">
    <text evidence="3">The sequence shown here is derived from an EMBL/GenBank/DDBJ whole genome shotgun (WGS) entry which is preliminary data.</text>
</comment>
<dbReference type="EMBL" id="JAULSU010000003">
    <property type="protein sequence ID" value="KAK0623757.1"/>
    <property type="molecule type" value="Genomic_DNA"/>
</dbReference>
<feature type="region of interest" description="Disordered" evidence="2">
    <location>
        <begin position="258"/>
        <end position="327"/>
    </location>
</feature>
<dbReference type="CDD" id="cd00882">
    <property type="entry name" value="Ras_like_GTPase"/>
    <property type="match status" value="1"/>
</dbReference>
<proteinExistence type="predicted"/>
<evidence type="ECO:0000313" key="4">
    <source>
        <dbReference type="Proteomes" id="UP001175000"/>
    </source>
</evidence>